<dbReference type="EMBL" id="JAOTIF010000002">
    <property type="protein sequence ID" value="MCU7548626.1"/>
    <property type="molecule type" value="Genomic_DNA"/>
</dbReference>
<protein>
    <submittedName>
        <fullName evidence="2">Uncharacterized protein</fullName>
    </submittedName>
</protein>
<feature type="compositionally biased region" description="Basic and acidic residues" evidence="1">
    <location>
        <begin position="23"/>
        <end position="39"/>
    </location>
</feature>
<comment type="caution">
    <text evidence="2">The sequence shown here is derived from an EMBL/GenBank/DDBJ whole genome shotgun (WGS) entry which is preliminary data.</text>
</comment>
<organism evidence="2 3">
    <name type="scientific">Paraflavisolibacter caeni</name>
    <dbReference type="NCBI Taxonomy" id="2982496"/>
    <lineage>
        <taxon>Bacteria</taxon>
        <taxon>Pseudomonadati</taxon>
        <taxon>Bacteroidota</taxon>
        <taxon>Chitinophagia</taxon>
        <taxon>Chitinophagales</taxon>
        <taxon>Chitinophagaceae</taxon>
        <taxon>Paraflavisolibacter</taxon>
    </lineage>
</organism>
<feature type="compositionally biased region" description="Basic and acidic residues" evidence="1">
    <location>
        <begin position="78"/>
        <end position="95"/>
    </location>
</feature>
<evidence type="ECO:0000256" key="1">
    <source>
        <dbReference type="SAM" id="MobiDB-lite"/>
    </source>
</evidence>
<gene>
    <name evidence="2" type="ORF">OCK74_05830</name>
</gene>
<keyword evidence="3" id="KW-1185">Reference proteome</keyword>
<proteinExistence type="predicted"/>
<dbReference type="Proteomes" id="UP001155483">
    <property type="component" value="Unassembled WGS sequence"/>
</dbReference>
<dbReference type="AlphaFoldDB" id="A0A9X2XUB3"/>
<feature type="region of interest" description="Disordered" evidence="1">
    <location>
        <begin position="1"/>
        <end position="101"/>
    </location>
</feature>
<sequence length="101" mass="11669">MDENQKRQNMDAPSESQTNRTNNLRDAEEDSIRERHNQSEQDIQSDASGKAFYQAPEEFERDKNRNPQQGDRVSASKMADRDTKTDEYRNSKLSDTEIGGE</sequence>
<evidence type="ECO:0000313" key="2">
    <source>
        <dbReference type="EMBL" id="MCU7548626.1"/>
    </source>
</evidence>
<name>A0A9X2XUB3_9BACT</name>
<accession>A0A9X2XUB3</accession>
<evidence type="ECO:0000313" key="3">
    <source>
        <dbReference type="Proteomes" id="UP001155483"/>
    </source>
</evidence>
<reference evidence="2" key="2">
    <citation type="submission" date="2023-04" db="EMBL/GenBank/DDBJ databases">
        <title>Paracnuella aquatica gen. nov., sp. nov., a member of the family Chitinophagaceae isolated from a hot spring.</title>
        <authorList>
            <person name="Wang C."/>
        </authorList>
    </citation>
    <scope>NUCLEOTIDE SEQUENCE</scope>
    <source>
        <strain evidence="2">LB-8</strain>
    </source>
</reference>
<dbReference type="RefSeq" id="WP_279296071.1">
    <property type="nucleotide sequence ID" value="NZ_JAOTIF010000002.1"/>
</dbReference>
<reference evidence="2" key="1">
    <citation type="submission" date="2022-09" db="EMBL/GenBank/DDBJ databases">
        <authorList>
            <person name="Yuan C."/>
            <person name="Ke Z."/>
        </authorList>
    </citation>
    <scope>NUCLEOTIDE SEQUENCE</scope>
    <source>
        <strain evidence="2">LB-8</strain>
    </source>
</reference>